<sequence>MSRILFTEFIDAEIAPTATATSRPSQDRGPSLDELGAHHSDEPEEHEHADLPNALCQVPAKALRNDIVILVRNKRVNK</sequence>
<keyword evidence="3" id="KW-1185">Reference proteome</keyword>
<dbReference type="EMBL" id="CP001620">
    <property type="protein sequence ID" value="ACR18194.1"/>
    <property type="molecule type" value="Genomic_DNA"/>
</dbReference>
<name>C4LK39_CORK4</name>
<evidence type="ECO:0000313" key="2">
    <source>
        <dbReference type="EMBL" id="ACR18194.1"/>
    </source>
</evidence>
<gene>
    <name evidence="2" type="ordered locus">ckrop_1463</name>
</gene>
<feature type="compositionally biased region" description="Basic and acidic residues" evidence="1">
    <location>
        <begin position="35"/>
        <end position="49"/>
    </location>
</feature>
<dbReference type="KEGG" id="ckp:ckrop_1463"/>
<dbReference type="STRING" id="645127.ckrop_1463"/>
<feature type="region of interest" description="Disordered" evidence="1">
    <location>
        <begin position="15"/>
        <end position="49"/>
    </location>
</feature>
<dbReference type="AlphaFoldDB" id="C4LK39"/>
<dbReference type="Proteomes" id="UP000001473">
    <property type="component" value="Chromosome"/>
</dbReference>
<accession>C4LK39</accession>
<proteinExistence type="predicted"/>
<evidence type="ECO:0000256" key="1">
    <source>
        <dbReference type="SAM" id="MobiDB-lite"/>
    </source>
</evidence>
<evidence type="ECO:0000313" key="3">
    <source>
        <dbReference type="Proteomes" id="UP000001473"/>
    </source>
</evidence>
<protein>
    <submittedName>
        <fullName evidence="2">Uncharacterized protein</fullName>
    </submittedName>
</protein>
<reference evidence="2 3" key="1">
    <citation type="journal article" date="2008" name="J. Biotechnol.">
        <title>Ultrafast pyrosequencing of Corynebacterium kroppenstedtii DSM44385 revealed insights into the physiology of a lipophilic corynebacterium that lacks mycolic acids.</title>
        <authorList>
            <person name="Tauch A."/>
            <person name="Schneider J."/>
            <person name="Szczepanowski R."/>
            <person name="Tilker A."/>
            <person name="Viehoever P."/>
            <person name="Gartemann K.-H."/>
            <person name="Arnold W."/>
            <person name="Blom J."/>
            <person name="Brinkrolf K."/>
            <person name="Brune I."/>
            <person name="Goetker S."/>
            <person name="Weisshaar B."/>
            <person name="Goesmann A."/>
            <person name="Droege M."/>
            <person name="Puehler A."/>
        </authorList>
    </citation>
    <scope>NUCLEOTIDE SEQUENCE [LARGE SCALE GENOMIC DNA]</scope>
    <source>
        <strain evidence="3">DSM 44385 / JCM 11950 / CIP 105744 / CCUG 35717</strain>
    </source>
</reference>
<dbReference type="HOGENOM" id="CLU_2616016_0_0_11"/>
<organism evidence="2 3">
    <name type="scientific">Corynebacterium kroppenstedtii (strain DSM 44385 / JCM 11950 / CIP 105744 / CCUG 35717)</name>
    <dbReference type="NCBI Taxonomy" id="645127"/>
    <lineage>
        <taxon>Bacteria</taxon>
        <taxon>Bacillati</taxon>
        <taxon>Actinomycetota</taxon>
        <taxon>Actinomycetes</taxon>
        <taxon>Mycobacteriales</taxon>
        <taxon>Corynebacteriaceae</taxon>
        <taxon>Corynebacterium</taxon>
    </lineage>
</organism>